<dbReference type="Proteomes" id="UP001231189">
    <property type="component" value="Unassembled WGS sequence"/>
</dbReference>
<dbReference type="EMBL" id="JAUUTY010000003">
    <property type="protein sequence ID" value="KAK1661162.1"/>
    <property type="molecule type" value="Genomic_DNA"/>
</dbReference>
<dbReference type="PANTHER" id="PTHR20961:SF144">
    <property type="entry name" value="OS01G0119100 PROTEIN"/>
    <property type="match status" value="1"/>
</dbReference>
<reference evidence="1" key="1">
    <citation type="submission" date="2023-07" db="EMBL/GenBank/DDBJ databases">
        <title>A chromosome-level genome assembly of Lolium multiflorum.</title>
        <authorList>
            <person name="Chen Y."/>
            <person name="Copetti D."/>
            <person name="Kolliker R."/>
            <person name="Studer B."/>
        </authorList>
    </citation>
    <scope>NUCLEOTIDE SEQUENCE</scope>
    <source>
        <strain evidence="1">02402/16</strain>
        <tissue evidence="1">Leaf</tissue>
    </source>
</reference>
<dbReference type="GO" id="GO:0016757">
    <property type="term" value="F:glycosyltransferase activity"/>
    <property type="evidence" value="ECO:0007669"/>
    <property type="project" value="InterPro"/>
</dbReference>
<evidence type="ECO:0000313" key="1">
    <source>
        <dbReference type="EMBL" id="KAK1661162.1"/>
    </source>
</evidence>
<protein>
    <submittedName>
        <fullName evidence="1">Uncharacterized protein</fullName>
    </submittedName>
</protein>
<organism evidence="1 2">
    <name type="scientific">Lolium multiflorum</name>
    <name type="common">Italian ryegrass</name>
    <name type="synonym">Lolium perenne subsp. multiflorum</name>
    <dbReference type="NCBI Taxonomy" id="4521"/>
    <lineage>
        <taxon>Eukaryota</taxon>
        <taxon>Viridiplantae</taxon>
        <taxon>Streptophyta</taxon>
        <taxon>Embryophyta</taxon>
        <taxon>Tracheophyta</taxon>
        <taxon>Spermatophyta</taxon>
        <taxon>Magnoliopsida</taxon>
        <taxon>Liliopsida</taxon>
        <taxon>Poales</taxon>
        <taxon>Poaceae</taxon>
        <taxon>BOP clade</taxon>
        <taxon>Pooideae</taxon>
        <taxon>Poodae</taxon>
        <taxon>Poeae</taxon>
        <taxon>Poeae Chloroplast Group 2 (Poeae type)</taxon>
        <taxon>Loliodinae</taxon>
        <taxon>Loliinae</taxon>
        <taxon>Lolium</taxon>
    </lineage>
</organism>
<keyword evidence="2" id="KW-1185">Reference proteome</keyword>
<dbReference type="AlphaFoldDB" id="A0AAD8WFY7"/>
<dbReference type="InterPro" id="IPR007657">
    <property type="entry name" value="Glycosyltransferase_61"/>
</dbReference>
<gene>
    <name evidence="1" type="ORF">QYE76_049321</name>
</gene>
<sequence length="71" mass="8152">MITASSARQSVHWHATYPPDHPIFTDPDGVKSKGWDSLKEACLDKQDVRLDMRRFRPVLKKAIAHIRANKL</sequence>
<name>A0AAD8WFY7_LOLMU</name>
<accession>A0AAD8WFY7</accession>
<comment type="caution">
    <text evidence="1">The sequence shown here is derived from an EMBL/GenBank/DDBJ whole genome shotgun (WGS) entry which is preliminary data.</text>
</comment>
<proteinExistence type="predicted"/>
<dbReference type="PANTHER" id="PTHR20961">
    <property type="entry name" value="GLYCOSYLTRANSFERASE"/>
    <property type="match status" value="1"/>
</dbReference>
<evidence type="ECO:0000313" key="2">
    <source>
        <dbReference type="Proteomes" id="UP001231189"/>
    </source>
</evidence>